<dbReference type="EMBL" id="ACBY02000023">
    <property type="protein sequence ID" value="EFB76285.1"/>
    <property type="molecule type" value="Genomic_DNA"/>
</dbReference>
<evidence type="ECO:0000256" key="1">
    <source>
        <dbReference type="SAM" id="Phobius"/>
    </source>
</evidence>
<evidence type="ECO:0000313" key="3">
    <source>
        <dbReference type="Proteomes" id="UP000003438"/>
    </source>
</evidence>
<dbReference type="eggNOG" id="ENOG5030IYZ">
    <property type="taxonomic scope" value="Bacteria"/>
</dbReference>
<feature type="transmembrane region" description="Helical" evidence="1">
    <location>
        <begin position="223"/>
        <end position="240"/>
    </location>
</feature>
<feature type="transmembrane region" description="Helical" evidence="1">
    <location>
        <begin position="147"/>
        <end position="169"/>
    </location>
</feature>
<feature type="transmembrane region" description="Helical" evidence="1">
    <location>
        <begin position="181"/>
        <end position="203"/>
    </location>
</feature>
<gene>
    <name evidence="2" type="ORF">SUBVAR_06071</name>
</gene>
<sequence length="450" mass="49160">MSNNGACVYNKGSSDDTEDLLLFGFANGLLLALFAAAAVDFVLAWRRCAGPANGLRTLWRQEHLLFGGWGQAWRLRAGQGAFCLGLMLYEFTVVFCNSMAREQWPWLQERLSPVLDTLMYLAFFAKILLGTRYTWRNLGVAGALYFIARWVYFNGQNIWFLGLAVVLLAAKDVPLRRAMKAFLACGLPVLALVEVLHFAGILAPGATSERDGSFRLMFGYGHPNTFGGIVFGLLLAWVLLRRVRLCWLEIAGVAGVGVFLLLGPASRSAALCALLLALLLAGAKLLGPRPAGKPAASLTAALVPLVLAVSLILPLFVVKVGPWASDVGPAWLKRLDDLLTCRISLSWAAYRVFDIKIAGQMLTEWPVLDNIFVYLLYQFGPVLLGLAVILLAAALYGHARLGRWQEVACLVTVLFYGYMETQVLHITSNPAALLLCGAIFALPPSRWDPS</sequence>
<evidence type="ECO:0000313" key="2">
    <source>
        <dbReference type="EMBL" id="EFB76285.1"/>
    </source>
</evidence>
<dbReference type="STRING" id="411471.SUBVAR_06071"/>
<dbReference type="HOGENOM" id="CLU_608224_0_0_9"/>
<name>D1PM20_9FIRM</name>
<organism evidence="2 3">
    <name type="scientific">Subdoligranulum variabile DSM 15176</name>
    <dbReference type="NCBI Taxonomy" id="411471"/>
    <lineage>
        <taxon>Bacteria</taxon>
        <taxon>Bacillati</taxon>
        <taxon>Bacillota</taxon>
        <taxon>Clostridia</taxon>
        <taxon>Eubacteriales</taxon>
        <taxon>Oscillospiraceae</taxon>
        <taxon>Subdoligranulum</taxon>
    </lineage>
</organism>
<feature type="transmembrane region" description="Helical" evidence="1">
    <location>
        <begin position="268"/>
        <end position="286"/>
    </location>
</feature>
<feature type="transmembrane region" description="Helical" evidence="1">
    <location>
        <begin position="371"/>
        <end position="396"/>
    </location>
</feature>
<accession>D1PM20</accession>
<dbReference type="Proteomes" id="UP000003438">
    <property type="component" value="Unassembled WGS sequence"/>
</dbReference>
<proteinExistence type="predicted"/>
<keyword evidence="1" id="KW-0812">Transmembrane</keyword>
<protein>
    <submittedName>
        <fullName evidence="2">Uncharacterized protein</fullName>
    </submittedName>
</protein>
<feature type="transmembrane region" description="Helical" evidence="1">
    <location>
        <begin position="117"/>
        <end position="135"/>
    </location>
</feature>
<feature type="transmembrane region" description="Helical" evidence="1">
    <location>
        <begin position="298"/>
        <end position="317"/>
    </location>
</feature>
<dbReference type="AlphaFoldDB" id="D1PM20"/>
<feature type="transmembrane region" description="Helical" evidence="1">
    <location>
        <begin position="20"/>
        <end position="43"/>
    </location>
</feature>
<keyword evidence="1" id="KW-0472">Membrane</keyword>
<reference evidence="2" key="1">
    <citation type="submission" date="2009-12" db="EMBL/GenBank/DDBJ databases">
        <authorList>
            <person name="Weinstock G."/>
            <person name="Sodergren E."/>
            <person name="Clifton S."/>
            <person name="Fulton L."/>
            <person name="Fulton B."/>
            <person name="Courtney L."/>
            <person name="Fronick C."/>
            <person name="Harrison M."/>
            <person name="Strong C."/>
            <person name="Farmer C."/>
            <person name="Delahaunty K."/>
            <person name="Markovic C."/>
            <person name="Hall O."/>
            <person name="Minx P."/>
            <person name="Tomlinson C."/>
            <person name="Mitreva M."/>
            <person name="Nelson J."/>
            <person name="Hou S."/>
            <person name="Wollam A."/>
            <person name="Pepin K.H."/>
            <person name="Johnson M."/>
            <person name="Bhonagiri V."/>
            <person name="Nash W.E."/>
            <person name="Warren W."/>
            <person name="Chinwalla A."/>
            <person name="Mardis E.R."/>
            <person name="Wilson R.K."/>
        </authorList>
    </citation>
    <scope>NUCLEOTIDE SEQUENCE [LARGE SCALE GENOMIC DNA]</scope>
    <source>
        <strain evidence="2">DSM 15176</strain>
    </source>
</reference>
<feature type="transmembrane region" description="Helical" evidence="1">
    <location>
        <begin position="245"/>
        <end position="262"/>
    </location>
</feature>
<keyword evidence="3" id="KW-1185">Reference proteome</keyword>
<keyword evidence="1" id="KW-1133">Transmembrane helix</keyword>
<comment type="caution">
    <text evidence="2">The sequence shown here is derived from an EMBL/GenBank/DDBJ whole genome shotgun (WGS) entry which is preliminary data.</text>
</comment>